<organism evidence="13 14">
    <name type="scientific">Kitasatospora paranensis</name>
    <dbReference type="NCBI Taxonomy" id="258053"/>
    <lineage>
        <taxon>Bacteria</taxon>
        <taxon>Bacillati</taxon>
        <taxon>Actinomycetota</taxon>
        <taxon>Actinomycetes</taxon>
        <taxon>Kitasatosporales</taxon>
        <taxon>Streptomycetaceae</taxon>
        <taxon>Kitasatospora</taxon>
    </lineage>
</organism>
<keyword evidence="7 11" id="KW-0805">Transcription regulation</keyword>
<feature type="binding site" evidence="11">
    <location>
        <position position="78"/>
    </location>
    <ligand>
        <name>[4Fe-4S] cluster</name>
        <dbReference type="ChEBI" id="CHEBI:49883"/>
    </ligand>
</feature>
<evidence type="ECO:0000313" key="14">
    <source>
        <dbReference type="Proteomes" id="UP001596435"/>
    </source>
</evidence>
<proteinExistence type="inferred from homology"/>
<comment type="function">
    <text evidence="11">Acts as a transcriptional regulator. Probably redox-responsive. The apo- but not holo-form probably binds DNA.</text>
</comment>
<evidence type="ECO:0000259" key="12">
    <source>
        <dbReference type="PROSITE" id="PS51674"/>
    </source>
</evidence>
<comment type="subcellular location">
    <subcellularLocation>
        <location evidence="1 11">Cytoplasm</location>
    </subcellularLocation>
</comment>
<dbReference type="Pfam" id="PF02467">
    <property type="entry name" value="Whib"/>
    <property type="match status" value="1"/>
</dbReference>
<evidence type="ECO:0000256" key="5">
    <source>
        <dbReference type="ARBA" id="ARBA00023004"/>
    </source>
</evidence>
<keyword evidence="14" id="KW-1185">Reference proteome</keyword>
<keyword evidence="10 11" id="KW-0804">Transcription</keyword>
<dbReference type="EMBL" id="JBHTAJ010000004">
    <property type="protein sequence ID" value="MFC7178468.1"/>
    <property type="molecule type" value="Genomic_DNA"/>
</dbReference>
<evidence type="ECO:0000256" key="11">
    <source>
        <dbReference type="HAMAP-Rule" id="MF_01479"/>
    </source>
</evidence>
<evidence type="ECO:0000256" key="6">
    <source>
        <dbReference type="ARBA" id="ARBA00023014"/>
    </source>
</evidence>
<evidence type="ECO:0000256" key="4">
    <source>
        <dbReference type="ARBA" id="ARBA00022723"/>
    </source>
</evidence>
<keyword evidence="11" id="KW-0963">Cytoplasm</keyword>
<dbReference type="InterPro" id="IPR034768">
    <property type="entry name" value="4FE4S_WBL"/>
</dbReference>
<feature type="domain" description="4Fe-4S Wbl-type" evidence="12">
    <location>
        <begin position="39"/>
        <end position="108"/>
    </location>
</feature>
<evidence type="ECO:0000256" key="9">
    <source>
        <dbReference type="ARBA" id="ARBA00023157"/>
    </source>
</evidence>
<dbReference type="RefSeq" id="WP_345707878.1">
    <property type="nucleotide sequence ID" value="NZ_BAABKV010000001.1"/>
</dbReference>
<keyword evidence="8 11" id="KW-0238">DNA-binding</keyword>
<evidence type="ECO:0000256" key="7">
    <source>
        <dbReference type="ARBA" id="ARBA00023015"/>
    </source>
</evidence>
<evidence type="ECO:0000256" key="1">
    <source>
        <dbReference type="ARBA" id="ARBA00004496"/>
    </source>
</evidence>
<dbReference type="Proteomes" id="UP001596435">
    <property type="component" value="Unassembled WGS sequence"/>
</dbReference>
<protein>
    <recommendedName>
        <fullName evidence="11">Transcriptional regulator WhiB</fullName>
    </recommendedName>
</protein>
<accession>A0ABW2FQB3</accession>
<evidence type="ECO:0000256" key="10">
    <source>
        <dbReference type="ARBA" id="ARBA00023163"/>
    </source>
</evidence>
<comment type="cofactor">
    <cofactor evidence="11">
        <name>[4Fe-4S] cluster</name>
        <dbReference type="ChEBI" id="CHEBI:49883"/>
    </cofactor>
    <text evidence="11">Binds 1 [4Fe-4S] cluster per subunit. Following nitrosylation of the [4Fe-4S] cluster binds 1 [4Fe-8(NO)] cluster per subunit.</text>
</comment>
<sequence>MTRIVRRGLRGTFRPHLTARPTGVVEVIPSPDGDLRGAACQGMDPDLFYAEPDPDDTKADPTAGEFAIRRAKMVCAGCPVRQMCLALAVDRSEPYGIFGGLTADERRTLKRTTAKAAKTAANLGPVTA</sequence>
<evidence type="ECO:0000313" key="13">
    <source>
        <dbReference type="EMBL" id="MFC7178468.1"/>
    </source>
</evidence>
<dbReference type="HAMAP" id="MF_01479">
    <property type="entry name" value="WhiB"/>
    <property type="match status" value="1"/>
</dbReference>
<evidence type="ECO:0000256" key="2">
    <source>
        <dbReference type="ARBA" id="ARBA00006597"/>
    </source>
</evidence>
<comment type="PTM">
    <text evidence="11">The Fe-S cluster can be nitrosylated by nitric oxide (NO).</text>
</comment>
<dbReference type="InterPro" id="IPR003482">
    <property type="entry name" value="Whib"/>
</dbReference>
<feature type="binding site" evidence="11">
    <location>
        <position position="40"/>
    </location>
    <ligand>
        <name>[4Fe-4S] cluster</name>
        <dbReference type="ChEBI" id="CHEBI:49883"/>
    </ligand>
</feature>
<keyword evidence="3 11" id="KW-0004">4Fe-4S</keyword>
<keyword evidence="5 11" id="KW-0408">Iron</keyword>
<keyword evidence="4 11" id="KW-0479">Metal-binding</keyword>
<comment type="similarity">
    <text evidence="2 11">Belongs to the WhiB family.</text>
</comment>
<keyword evidence="6 11" id="KW-0411">Iron-sulfur</keyword>
<reference evidence="14" key="1">
    <citation type="journal article" date="2019" name="Int. J. Syst. Evol. Microbiol.">
        <title>The Global Catalogue of Microorganisms (GCM) 10K type strain sequencing project: providing services to taxonomists for standard genome sequencing and annotation.</title>
        <authorList>
            <consortium name="The Broad Institute Genomics Platform"/>
            <consortium name="The Broad Institute Genome Sequencing Center for Infectious Disease"/>
            <person name="Wu L."/>
            <person name="Ma J."/>
        </authorList>
    </citation>
    <scope>NUCLEOTIDE SEQUENCE [LARGE SCALE GENOMIC DNA]</scope>
    <source>
        <strain evidence="14">CGMCC 1.12859</strain>
    </source>
</reference>
<name>A0ABW2FQB3_9ACTN</name>
<dbReference type="PROSITE" id="PS51674">
    <property type="entry name" value="4FE4S_WBL"/>
    <property type="match status" value="1"/>
</dbReference>
<gene>
    <name evidence="11" type="primary">whiB</name>
    <name evidence="13" type="ORF">ACFQMG_02695</name>
</gene>
<feature type="binding site" evidence="11">
    <location>
        <position position="84"/>
    </location>
    <ligand>
        <name>[4Fe-4S] cluster</name>
        <dbReference type="ChEBI" id="CHEBI:49883"/>
    </ligand>
</feature>
<evidence type="ECO:0000256" key="8">
    <source>
        <dbReference type="ARBA" id="ARBA00023125"/>
    </source>
</evidence>
<feature type="binding site" evidence="11">
    <location>
        <position position="75"/>
    </location>
    <ligand>
        <name>[4Fe-4S] cluster</name>
        <dbReference type="ChEBI" id="CHEBI:49883"/>
    </ligand>
</feature>
<comment type="PTM">
    <text evidence="11">Upon Fe-S cluster removal intramolecular disulfide bonds are formed.</text>
</comment>
<evidence type="ECO:0000256" key="3">
    <source>
        <dbReference type="ARBA" id="ARBA00022485"/>
    </source>
</evidence>
<comment type="caution">
    <text evidence="13">The sequence shown here is derived from an EMBL/GenBank/DDBJ whole genome shotgun (WGS) entry which is preliminary data.</text>
</comment>
<keyword evidence="9 11" id="KW-1015">Disulfide bond</keyword>
<dbReference type="PANTHER" id="PTHR38839">
    <property type="entry name" value="TRANSCRIPTIONAL REGULATOR WHID-RELATED"/>
    <property type="match status" value="1"/>
</dbReference>